<evidence type="ECO:0000256" key="3">
    <source>
        <dbReference type="ARBA" id="ARBA00023163"/>
    </source>
</evidence>
<dbReference type="NCBIfam" id="NF033788">
    <property type="entry name" value="HTH_metalloreg"/>
    <property type="match status" value="1"/>
</dbReference>
<dbReference type="CDD" id="cd00090">
    <property type="entry name" value="HTH_ARSR"/>
    <property type="match status" value="1"/>
</dbReference>
<dbReference type="InterPro" id="IPR001845">
    <property type="entry name" value="HTH_ArsR_DNA-bd_dom"/>
</dbReference>
<dbReference type="InterPro" id="IPR036388">
    <property type="entry name" value="WH-like_DNA-bd_sf"/>
</dbReference>
<proteinExistence type="predicted"/>
<dbReference type="Pfam" id="PF12840">
    <property type="entry name" value="HTH_20"/>
    <property type="match status" value="1"/>
</dbReference>
<protein>
    <submittedName>
        <fullName evidence="6">Metalloregulator ArsR/SmtB family transcription factor</fullName>
    </submittedName>
</protein>
<organism evidence="6 7">
    <name type="scientific">Pseudonocardia alaniniphila</name>
    <dbReference type="NCBI Taxonomy" id="75291"/>
    <lineage>
        <taxon>Bacteria</taxon>
        <taxon>Bacillati</taxon>
        <taxon>Actinomycetota</taxon>
        <taxon>Actinomycetes</taxon>
        <taxon>Pseudonocardiales</taxon>
        <taxon>Pseudonocardiaceae</taxon>
        <taxon>Pseudonocardia</taxon>
    </lineage>
</organism>
<dbReference type="RefSeq" id="WP_241034814.1">
    <property type="nucleotide sequence ID" value="NZ_BAAAJF010000009.1"/>
</dbReference>
<dbReference type="InterPro" id="IPR011991">
    <property type="entry name" value="ArsR-like_HTH"/>
</dbReference>
<dbReference type="InterPro" id="IPR036390">
    <property type="entry name" value="WH_DNA-bd_sf"/>
</dbReference>
<feature type="region of interest" description="Disordered" evidence="4">
    <location>
        <begin position="115"/>
        <end position="139"/>
    </location>
</feature>
<keyword evidence="2" id="KW-0238">DNA-binding</keyword>
<dbReference type="PROSITE" id="PS50987">
    <property type="entry name" value="HTH_ARSR_2"/>
    <property type="match status" value="1"/>
</dbReference>
<evidence type="ECO:0000259" key="5">
    <source>
        <dbReference type="PROSITE" id="PS50987"/>
    </source>
</evidence>
<dbReference type="Gene3D" id="1.10.10.10">
    <property type="entry name" value="Winged helix-like DNA-binding domain superfamily/Winged helix DNA-binding domain"/>
    <property type="match status" value="1"/>
</dbReference>
<dbReference type="SUPFAM" id="SSF46785">
    <property type="entry name" value="Winged helix' DNA-binding domain"/>
    <property type="match status" value="1"/>
</dbReference>
<dbReference type="PANTHER" id="PTHR33154:SF33">
    <property type="entry name" value="TRANSCRIPTIONAL REPRESSOR SDPR"/>
    <property type="match status" value="1"/>
</dbReference>
<dbReference type="InterPro" id="IPR051081">
    <property type="entry name" value="HTH_MetalResp_TranReg"/>
</dbReference>
<accession>A0ABS9T8B9</accession>
<dbReference type="SMART" id="SM00418">
    <property type="entry name" value="HTH_ARSR"/>
    <property type="match status" value="1"/>
</dbReference>
<evidence type="ECO:0000313" key="6">
    <source>
        <dbReference type="EMBL" id="MCH6164791.1"/>
    </source>
</evidence>
<name>A0ABS9T8B9_9PSEU</name>
<feature type="domain" description="HTH arsR-type" evidence="5">
    <location>
        <begin position="1"/>
        <end position="95"/>
    </location>
</feature>
<evidence type="ECO:0000313" key="7">
    <source>
        <dbReference type="Proteomes" id="UP001299970"/>
    </source>
</evidence>
<keyword evidence="7" id="KW-1185">Reference proteome</keyword>
<dbReference type="EMBL" id="JAKXMK010000003">
    <property type="protein sequence ID" value="MCH6164791.1"/>
    <property type="molecule type" value="Genomic_DNA"/>
</dbReference>
<dbReference type="Proteomes" id="UP001299970">
    <property type="component" value="Unassembled WGS sequence"/>
</dbReference>
<feature type="compositionally biased region" description="Low complexity" evidence="4">
    <location>
        <begin position="115"/>
        <end position="129"/>
    </location>
</feature>
<dbReference type="PANTHER" id="PTHR33154">
    <property type="entry name" value="TRANSCRIPTIONAL REGULATOR, ARSR FAMILY"/>
    <property type="match status" value="1"/>
</dbReference>
<evidence type="ECO:0000256" key="1">
    <source>
        <dbReference type="ARBA" id="ARBA00023015"/>
    </source>
</evidence>
<reference evidence="6 7" key="1">
    <citation type="submission" date="2022-03" db="EMBL/GenBank/DDBJ databases">
        <title>Pseudonocardia alaer sp. nov., a novel actinomycete isolated from reed forest soil.</title>
        <authorList>
            <person name="Wang L."/>
        </authorList>
    </citation>
    <scope>NUCLEOTIDE SEQUENCE [LARGE SCALE GENOMIC DNA]</scope>
    <source>
        <strain evidence="6 7">Y-16303</strain>
    </source>
</reference>
<dbReference type="PRINTS" id="PR00778">
    <property type="entry name" value="HTHARSR"/>
</dbReference>
<keyword evidence="3" id="KW-0804">Transcription</keyword>
<keyword evidence="1" id="KW-0805">Transcription regulation</keyword>
<comment type="caution">
    <text evidence="6">The sequence shown here is derived from an EMBL/GenBank/DDBJ whole genome shotgun (WGS) entry which is preliminary data.</text>
</comment>
<evidence type="ECO:0000256" key="4">
    <source>
        <dbReference type="SAM" id="MobiDB-lite"/>
    </source>
</evidence>
<gene>
    <name evidence="6" type="ORF">MMF94_03760</name>
</gene>
<sequence>MVADEAFDALADPVRREILTLLSQRDECSAGELSEQISRVGRTAVSSHLRVLRTAGLIAERRTGRFRYYSVDPTGPAQEVIQLLIELFQGSLDAAKAAAENTAASTDRVSIARSGTATAPAARPVAGAAHPDGSVRRAM</sequence>
<evidence type="ECO:0000256" key="2">
    <source>
        <dbReference type="ARBA" id="ARBA00023125"/>
    </source>
</evidence>